<reference evidence="3" key="1">
    <citation type="journal article" date="2015" name="Nature">
        <title>Complex archaea that bridge the gap between prokaryotes and eukaryotes.</title>
        <authorList>
            <person name="Spang A."/>
            <person name="Saw J.H."/>
            <person name="Jorgensen S.L."/>
            <person name="Zaremba-Niedzwiedzka K."/>
            <person name="Martijn J."/>
            <person name="Lind A.E."/>
            <person name="van Eijk R."/>
            <person name="Schleper C."/>
            <person name="Guy L."/>
            <person name="Ettema T.J."/>
        </authorList>
    </citation>
    <scope>NUCLEOTIDE SEQUENCE</scope>
</reference>
<name>A0A0F9UEZ9_9ZZZZ</name>
<dbReference type="PROSITE" id="PS51379">
    <property type="entry name" value="4FE4S_FER_2"/>
    <property type="match status" value="1"/>
</dbReference>
<organism evidence="3">
    <name type="scientific">marine sediment metagenome</name>
    <dbReference type="NCBI Taxonomy" id="412755"/>
    <lineage>
        <taxon>unclassified sequences</taxon>
        <taxon>metagenomes</taxon>
        <taxon>ecological metagenomes</taxon>
    </lineage>
</organism>
<feature type="region of interest" description="Disordered" evidence="1">
    <location>
        <begin position="34"/>
        <end position="111"/>
    </location>
</feature>
<feature type="compositionally biased region" description="Acidic residues" evidence="1">
    <location>
        <begin position="76"/>
        <end position="90"/>
    </location>
</feature>
<dbReference type="AlphaFoldDB" id="A0A0F9UEZ9"/>
<protein>
    <recommendedName>
        <fullName evidence="2">4Fe-4S ferredoxin-type domain-containing protein</fullName>
    </recommendedName>
</protein>
<evidence type="ECO:0000256" key="1">
    <source>
        <dbReference type="SAM" id="MobiDB-lite"/>
    </source>
</evidence>
<dbReference type="EMBL" id="LAZR01000715">
    <property type="protein sequence ID" value="KKN59786.1"/>
    <property type="molecule type" value="Genomic_DNA"/>
</dbReference>
<comment type="caution">
    <text evidence="3">The sequence shown here is derived from an EMBL/GenBank/DDBJ whole genome shotgun (WGS) entry which is preliminary data.</text>
</comment>
<evidence type="ECO:0000259" key="2">
    <source>
        <dbReference type="PROSITE" id="PS51379"/>
    </source>
</evidence>
<gene>
    <name evidence="3" type="ORF">LCGC14_0538760</name>
</gene>
<dbReference type="InterPro" id="IPR017896">
    <property type="entry name" value="4Fe4S_Fe-S-bd"/>
</dbReference>
<accession>A0A0F9UEZ9</accession>
<proteinExistence type="predicted"/>
<sequence length="111" mass="12190">MNKCLMCGKKCTGACCSGACRAKRSRFMRTQLVHATRTDQSDRTQAHAHADSPDTAPSTQNTDEQEAGESTKSDGMDNDMLEIVRDEEETWSGLEPVEQANHCLPGDPQTM</sequence>
<evidence type="ECO:0000313" key="3">
    <source>
        <dbReference type="EMBL" id="KKN59786.1"/>
    </source>
</evidence>
<feature type="compositionally biased region" description="Basic and acidic residues" evidence="1">
    <location>
        <begin position="36"/>
        <end position="52"/>
    </location>
</feature>
<feature type="domain" description="4Fe-4S ferredoxin-type" evidence="2">
    <location>
        <begin position="1"/>
        <end position="25"/>
    </location>
</feature>